<dbReference type="InterPro" id="IPR011990">
    <property type="entry name" value="TPR-like_helical_dom_sf"/>
</dbReference>
<dbReference type="InterPro" id="IPR019734">
    <property type="entry name" value="TPR_rpt"/>
</dbReference>
<dbReference type="Proteomes" id="UP000526125">
    <property type="component" value="Unassembled WGS sequence"/>
</dbReference>
<reference evidence="3 4" key="1">
    <citation type="submission" date="2020-05" db="EMBL/GenBank/DDBJ databases">
        <title>Genome Sequencing of Type Strains.</title>
        <authorList>
            <person name="Lemaire J.F."/>
            <person name="Inderbitzin P."/>
            <person name="Gregorio O.A."/>
            <person name="Collins S.B."/>
            <person name="Wespe N."/>
            <person name="Knight-Connoni V."/>
        </authorList>
    </citation>
    <scope>NUCLEOTIDE SEQUENCE [LARGE SCALE GENOMIC DNA]</scope>
    <source>
        <strain evidence="3 4">LMG 21957</strain>
    </source>
</reference>
<evidence type="ECO:0000256" key="1">
    <source>
        <dbReference type="PROSITE-ProRule" id="PRU00339"/>
    </source>
</evidence>
<dbReference type="Gene3D" id="3.90.550.10">
    <property type="entry name" value="Spore Coat Polysaccharide Biosynthesis Protein SpsA, Chain A"/>
    <property type="match status" value="1"/>
</dbReference>
<dbReference type="RefSeq" id="WP_175394695.1">
    <property type="nucleotide sequence ID" value="NZ_JABMCB010000159.1"/>
</dbReference>
<feature type="repeat" description="TPR" evidence="1">
    <location>
        <begin position="222"/>
        <end position="255"/>
    </location>
</feature>
<comment type="caution">
    <text evidence="3">The sequence shown here is derived from an EMBL/GenBank/DDBJ whole genome shotgun (WGS) entry which is preliminary data.</text>
</comment>
<evidence type="ECO:0000313" key="3">
    <source>
        <dbReference type="EMBL" id="NUU74828.1"/>
    </source>
</evidence>
<dbReference type="GO" id="GO:0016740">
    <property type="term" value="F:transferase activity"/>
    <property type="evidence" value="ECO:0007669"/>
    <property type="project" value="UniProtKB-KW"/>
</dbReference>
<accession>A0A7Y6EUJ9</accession>
<dbReference type="SUPFAM" id="SSF53448">
    <property type="entry name" value="Nucleotide-diphospho-sugar transferases"/>
    <property type="match status" value="1"/>
</dbReference>
<keyword evidence="1" id="KW-0802">TPR repeat</keyword>
<dbReference type="InterPro" id="IPR050834">
    <property type="entry name" value="Glycosyltransf_2"/>
</dbReference>
<dbReference type="Gene3D" id="1.25.40.10">
    <property type="entry name" value="Tetratricopeptide repeat domain"/>
    <property type="match status" value="1"/>
</dbReference>
<dbReference type="InterPro" id="IPR029044">
    <property type="entry name" value="Nucleotide-diphossugar_trans"/>
</dbReference>
<dbReference type="AlphaFoldDB" id="A0A7Y6EUJ9"/>
<dbReference type="PANTHER" id="PTHR43685">
    <property type="entry name" value="GLYCOSYLTRANSFERASE"/>
    <property type="match status" value="1"/>
</dbReference>
<sequence length="559" mass="65491">MKKNNTQYLWKWEANERLTSDFNLETFIHHINNYKNEVVINRFSERVGCSWQEKRIWDVSHTEYNDFRVEKNSLYNGDNYHENMIALEKPLMVPKERQKHYIERVSMESGFNRMLTNFGCQRYEEVIKQSTASEEDFWISSQFFKALAYICLEQIDEAANIVYDMIDNDLTDKDVFDFIYLHSKLAQNVTVDEMKKDSIQLLTDVLESNPIIETKHLKILETHWWAQTGELYWQIGDVDQAIKSFRQSLEVSSFKNLECAYRLVEVIQMQFKDDGIDTIVRTILGVFQDSPNGKSVLGLMFEYLNLQEWALLFKREDITTALDISAIEKDNLVSIILPVYNDTQYLSESIRSILSQSYVNLELIIIDDGSTVDVKKYVDRYKYDSRIKYFRIKNNSGIPSAINYGITKAVGSIMAWTSADNFTHSRWVEKMVLRLESEPTAVAAYSSYYHVDEDGIIIGTKKEPYYKLNGLQNSGPSFFWRTRILRKSGVFDESLFGIEDRDFAIRIALQGKIIYHSEPLYYYRIHEGSLSSKIELGSHGGWNELHEKLKKKWIYLSFV</sequence>
<protein>
    <submittedName>
        <fullName evidence="3">Glycosyltransferase</fullName>
    </submittedName>
</protein>
<dbReference type="PANTHER" id="PTHR43685:SF2">
    <property type="entry name" value="GLYCOSYLTRANSFERASE 2-LIKE DOMAIN-CONTAINING PROTEIN"/>
    <property type="match status" value="1"/>
</dbReference>
<dbReference type="Pfam" id="PF00535">
    <property type="entry name" value="Glycos_transf_2"/>
    <property type="match status" value="1"/>
</dbReference>
<dbReference type="SUPFAM" id="SSF48452">
    <property type="entry name" value="TPR-like"/>
    <property type="match status" value="1"/>
</dbReference>
<evidence type="ECO:0000259" key="2">
    <source>
        <dbReference type="Pfam" id="PF00535"/>
    </source>
</evidence>
<dbReference type="EMBL" id="JABMCB010000159">
    <property type="protein sequence ID" value="NUU74828.1"/>
    <property type="molecule type" value="Genomic_DNA"/>
</dbReference>
<gene>
    <name evidence="3" type="ORF">HP552_06170</name>
</gene>
<dbReference type="PROSITE" id="PS50005">
    <property type="entry name" value="TPR"/>
    <property type="match status" value="1"/>
</dbReference>
<keyword evidence="4" id="KW-1185">Reference proteome</keyword>
<feature type="domain" description="Glycosyltransferase 2-like" evidence="2">
    <location>
        <begin position="334"/>
        <end position="472"/>
    </location>
</feature>
<organism evidence="3 4">
    <name type="scientific">Paenibacillus xylanilyticus</name>
    <dbReference type="NCBI Taxonomy" id="248903"/>
    <lineage>
        <taxon>Bacteria</taxon>
        <taxon>Bacillati</taxon>
        <taxon>Bacillota</taxon>
        <taxon>Bacilli</taxon>
        <taxon>Bacillales</taxon>
        <taxon>Paenibacillaceae</taxon>
        <taxon>Paenibacillus</taxon>
    </lineage>
</organism>
<dbReference type="InterPro" id="IPR001173">
    <property type="entry name" value="Glyco_trans_2-like"/>
</dbReference>
<name>A0A7Y6EUJ9_9BACL</name>
<evidence type="ECO:0000313" key="4">
    <source>
        <dbReference type="Proteomes" id="UP000526125"/>
    </source>
</evidence>
<keyword evidence="3" id="KW-0808">Transferase</keyword>
<proteinExistence type="predicted"/>